<organism evidence="2 3">
    <name type="scientific">Boletus reticuloceps</name>
    <dbReference type="NCBI Taxonomy" id="495285"/>
    <lineage>
        <taxon>Eukaryota</taxon>
        <taxon>Fungi</taxon>
        <taxon>Dikarya</taxon>
        <taxon>Basidiomycota</taxon>
        <taxon>Agaricomycotina</taxon>
        <taxon>Agaricomycetes</taxon>
        <taxon>Agaricomycetidae</taxon>
        <taxon>Boletales</taxon>
        <taxon>Boletineae</taxon>
        <taxon>Boletaceae</taxon>
        <taxon>Boletoideae</taxon>
        <taxon>Boletus</taxon>
    </lineage>
</organism>
<feature type="region of interest" description="Disordered" evidence="1">
    <location>
        <begin position="1"/>
        <end position="29"/>
    </location>
</feature>
<dbReference type="AlphaFoldDB" id="A0A8I3A472"/>
<dbReference type="OrthoDB" id="2678132at2759"/>
<evidence type="ECO:0000313" key="2">
    <source>
        <dbReference type="EMBL" id="KAG6370266.1"/>
    </source>
</evidence>
<reference evidence="2" key="1">
    <citation type="submission" date="2021-03" db="EMBL/GenBank/DDBJ databases">
        <title>Evolutionary innovations through gain and loss of genes in the ectomycorrhizal Boletales.</title>
        <authorList>
            <person name="Wu G."/>
            <person name="Miyauchi S."/>
            <person name="Morin E."/>
            <person name="Yang Z.-L."/>
            <person name="Xu J."/>
            <person name="Martin F.M."/>
        </authorList>
    </citation>
    <scope>NUCLEOTIDE SEQUENCE</scope>
    <source>
        <strain evidence="2">BR01</strain>
    </source>
</reference>
<accession>A0A8I3A472</accession>
<dbReference type="Proteomes" id="UP000683000">
    <property type="component" value="Unassembled WGS sequence"/>
</dbReference>
<gene>
    <name evidence="2" type="ORF">JVT61DRAFT_12214</name>
</gene>
<feature type="compositionally biased region" description="Polar residues" evidence="1">
    <location>
        <begin position="1"/>
        <end position="13"/>
    </location>
</feature>
<comment type="caution">
    <text evidence="2">The sequence shown here is derived from an EMBL/GenBank/DDBJ whole genome shotgun (WGS) entry which is preliminary data.</text>
</comment>
<evidence type="ECO:0000256" key="1">
    <source>
        <dbReference type="SAM" id="MobiDB-lite"/>
    </source>
</evidence>
<dbReference type="EMBL" id="JAGFBS010000054">
    <property type="protein sequence ID" value="KAG6370266.1"/>
    <property type="molecule type" value="Genomic_DNA"/>
</dbReference>
<name>A0A8I3A472_9AGAM</name>
<sequence length="122" mass="13822">MFKTTNIRGQKANTPRARSALDYAEKKKQQAKTKCTVVRTALEALAPLLGKVDRESQLHLLCNCDLRYMSDMLDGQTEGTRDLSWIWKMPGIVENSEEGLQDSKWALHLLRLDRVGTSIAFV</sequence>
<keyword evidence="3" id="KW-1185">Reference proteome</keyword>
<protein>
    <submittedName>
        <fullName evidence="2">Uncharacterized protein</fullName>
    </submittedName>
</protein>
<proteinExistence type="predicted"/>
<evidence type="ECO:0000313" key="3">
    <source>
        <dbReference type="Proteomes" id="UP000683000"/>
    </source>
</evidence>